<sequence length="83" mass="9706">MKRYILLFCFFIASFFVQAQQTDKIKIEEKDYANQEIPMADKFREEGKIYVVIAVILTILSGIIVYLVVLDKKISTLEKQVKQ</sequence>
<gene>
    <name evidence="3" type="ORF">SAMN04488541_104814</name>
</gene>
<reference evidence="3 4" key="1">
    <citation type="submission" date="2016-10" db="EMBL/GenBank/DDBJ databases">
        <authorList>
            <person name="de Groot N.N."/>
        </authorList>
    </citation>
    <scope>NUCLEOTIDE SEQUENCE [LARGE SCALE GENOMIC DNA]</scope>
    <source>
        <strain>GEY</strain>
        <strain evidence="4">DSM 9560</strain>
    </source>
</reference>
<keyword evidence="4" id="KW-1185">Reference proteome</keyword>
<evidence type="ECO:0000313" key="4">
    <source>
        <dbReference type="Proteomes" id="UP000199513"/>
    </source>
</evidence>
<keyword evidence="1" id="KW-0812">Transmembrane</keyword>
<evidence type="ECO:0000256" key="1">
    <source>
        <dbReference type="SAM" id="Phobius"/>
    </source>
</evidence>
<dbReference type="Proteomes" id="UP000199513">
    <property type="component" value="Unassembled WGS sequence"/>
</dbReference>
<keyword evidence="1" id="KW-1133">Transmembrane helix</keyword>
<evidence type="ECO:0000313" key="3">
    <source>
        <dbReference type="EMBL" id="SFF52553.1"/>
    </source>
</evidence>
<name>A0A1I2JFC0_9BACT</name>
<dbReference type="EMBL" id="FONY01000048">
    <property type="protein sequence ID" value="SFF52553.1"/>
    <property type="molecule type" value="Genomic_DNA"/>
</dbReference>
<feature type="chain" id="PRO_5011715982" description="CcmD family protein" evidence="2">
    <location>
        <begin position="20"/>
        <end position="83"/>
    </location>
</feature>
<feature type="signal peptide" evidence="2">
    <location>
        <begin position="1"/>
        <end position="19"/>
    </location>
</feature>
<organism evidence="3 4">
    <name type="scientific">Thermoflexibacter ruber</name>
    <dbReference type="NCBI Taxonomy" id="1003"/>
    <lineage>
        <taxon>Bacteria</taxon>
        <taxon>Pseudomonadati</taxon>
        <taxon>Bacteroidota</taxon>
        <taxon>Cytophagia</taxon>
        <taxon>Cytophagales</taxon>
        <taxon>Thermoflexibacteraceae</taxon>
        <taxon>Thermoflexibacter</taxon>
    </lineage>
</organism>
<dbReference type="Pfam" id="PF20077">
    <property type="entry name" value="CcmD_alt"/>
    <property type="match status" value="1"/>
</dbReference>
<dbReference type="RefSeq" id="WP_177217466.1">
    <property type="nucleotide sequence ID" value="NZ_FONY01000048.1"/>
</dbReference>
<dbReference type="AlphaFoldDB" id="A0A1I2JFC0"/>
<evidence type="ECO:0008006" key="5">
    <source>
        <dbReference type="Google" id="ProtNLM"/>
    </source>
</evidence>
<keyword evidence="2" id="KW-0732">Signal</keyword>
<keyword evidence="1" id="KW-0472">Membrane</keyword>
<dbReference type="STRING" id="1003.SAMN04488541_104814"/>
<accession>A0A1I2JFC0</accession>
<feature type="transmembrane region" description="Helical" evidence="1">
    <location>
        <begin position="49"/>
        <end position="70"/>
    </location>
</feature>
<protein>
    <recommendedName>
        <fullName evidence="5">CcmD family protein</fullName>
    </recommendedName>
</protein>
<evidence type="ECO:0000256" key="2">
    <source>
        <dbReference type="SAM" id="SignalP"/>
    </source>
</evidence>
<proteinExistence type="predicted"/>